<feature type="domain" description="Ketoreductase" evidence="4">
    <location>
        <begin position="17"/>
        <end position="165"/>
    </location>
</feature>
<evidence type="ECO:0000259" key="4">
    <source>
        <dbReference type="SMART" id="SM00822"/>
    </source>
</evidence>
<evidence type="ECO:0000256" key="3">
    <source>
        <dbReference type="RuleBase" id="RU000363"/>
    </source>
</evidence>
<name>A0A917NVV6_9ACTN</name>
<dbReference type="SUPFAM" id="SSF51735">
    <property type="entry name" value="NAD(P)-binding Rossmann-fold domains"/>
    <property type="match status" value="1"/>
</dbReference>
<sequence length="262" mass="27472">MTSAPTSLLTGRPLDGRVAVVTGASSGMGAATARRLAELGAAVAVVARRREKLEALAADIASRGGQVLSLPVDVTDRAAVHTAAGQVANTLGPADLVFNNAGVQLISAIDELKVDDWQRQIDLNVTGVMNVIAAFLPHLTAAAEGGKPADLINTSSIAATRILEKYSIYSGTKAYISHLTRLIRVELGPKNVRVSAIEPGMVDTELPNHVTDPDASDMMAGLLRDIECLRDTDIAETVAFITALPRHVNISELTILPTAQAV</sequence>
<dbReference type="PRINTS" id="PR00081">
    <property type="entry name" value="GDHRDH"/>
</dbReference>
<accession>A0A917NVV6</accession>
<evidence type="ECO:0000256" key="2">
    <source>
        <dbReference type="ARBA" id="ARBA00023002"/>
    </source>
</evidence>
<dbReference type="InterPro" id="IPR020904">
    <property type="entry name" value="Sc_DH/Rdtase_CS"/>
</dbReference>
<dbReference type="PANTHER" id="PTHR43669:SF3">
    <property type="entry name" value="ALCOHOL DEHYDROGENASE, PUTATIVE (AFU_ORTHOLOGUE AFUA_3G03445)-RELATED"/>
    <property type="match status" value="1"/>
</dbReference>
<dbReference type="EMBL" id="BMQA01000018">
    <property type="protein sequence ID" value="GGJ33526.1"/>
    <property type="molecule type" value="Genomic_DNA"/>
</dbReference>
<dbReference type="Gene3D" id="3.40.50.720">
    <property type="entry name" value="NAD(P)-binding Rossmann-like Domain"/>
    <property type="match status" value="1"/>
</dbReference>
<dbReference type="RefSeq" id="WP_189313573.1">
    <property type="nucleotide sequence ID" value="NZ_BMQA01000018.1"/>
</dbReference>
<dbReference type="GO" id="GO:0016616">
    <property type="term" value="F:oxidoreductase activity, acting on the CH-OH group of donors, NAD or NADP as acceptor"/>
    <property type="evidence" value="ECO:0007669"/>
    <property type="project" value="UniProtKB-ARBA"/>
</dbReference>
<dbReference type="SMART" id="SM00822">
    <property type="entry name" value="PKS_KR"/>
    <property type="match status" value="1"/>
</dbReference>
<evidence type="ECO:0000256" key="1">
    <source>
        <dbReference type="ARBA" id="ARBA00006484"/>
    </source>
</evidence>
<dbReference type="InterPro" id="IPR036291">
    <property type="entry name" value="NAD(P)-bd_dom_sf"/>
</dbReference>
<keyword evidence="6" id="KW-1185">Reference proteome</keyword>
<comment type="caution">
    <text evidence="5">The sequence shown here is derived from an EMBL/GenBank/DDBJ whole genome shotgun (WGS) entry which is preliminary data.</text>
</comment>
<comment type="similarity">
    <text evidence="1 3">Belongs to the short-chain dehydrogenases/reductases (SDR) family.</text>
</comment>
<dbReference type="FunFam" id="3.40.50.720:FF:000047">
    <property type="entry name" value="NADP-dependent L-serine/L-allo-threonine dehydrogenase"/>
    <property type="match status" value="1"/>
</dbReference>
<dbReference type="InterPro" id="IPR002347">
    <property type="entry name" value="SDR_fam"/>
</dbReference>
<dbReference type="AlphaFoldDB" id="A0A917NVV6"/>
<dbReference type="PRINTS" id="PR00080">
    <property type="entry name" value="SDRFAMILY"/>
</dbReference>
<protein>
    <submittedName>
        <fullName evidence="5">Oxidoreductase</fullName>
    </submittedName>
</protein>
<gene>
    <name evidence="5" type="ORF">GCM10010121_050880</name>
</gene>
<dbReference type="Pfam" id="PF00106">
    <property type="entry name" value="adh_short"/>
    <property type="match status" value="1"/>
</dbReference>
<reference evidence="5" key="2">
    <citation type="submission" date="2020-09" db="EMBL/GenBank/DDBJ databases">
        <authorList>
            <person name="Sun Q."/>
            <person name="Ohkuma M."/>
        </authorList>
    </citation>
    <scope>NUCLEOTIDE SEQUENCE</scope>
    <source>
        <strain evidence="5">JCM 3086</strain>
    </source>
</reference>
<dbReference type="Proteomes" id="UP000657574">
    <property type="component" value="Unassembled WGS sequence"/>
</dbReference>
<dbReference type="PANTHER" id="PTHR43669">
    <property type="entry name" value="5-KETO-D-GLUCONATE 5-REDUCTASE"/>
    <property type="match status" value="1"/>
</dbReference>
<keyword evidence="2" id="KW-0560">Oxidoreductase</keyword>
<proteinExistence type="inferred from homology"/>
<dbReference type="InterPro" id="IPR057326">
    <property type="entry name" value="KR_dom"/>
</dbReference>
<dbReference type="PROSITE" id="PS00061">
    <property type="entry name" value="ADH_SHORT"/>
    <property type="match status" value="1"/>
</dbReference>
<organism evidence="5 6">
    <name type="scientific">Streptomyces brasiliensis</name>
    <dbReference type="NCBI Taxonomy" id="1954"/>
    <lineage>
        <taxon>Bacteria</taxon>
        <taxon>Bacillati</taxon>
        <taxon>Actinomycetota</taxon>
        <taxon>Actinomycetes</taxon>
        <taxon>Kitasatosporales</taxon>
        <taxon>Streptomycetaceae</taxon>
        <taxon>Streptomyces</taxon>
    </lineage>
</organism>
<evidence type="ECO:0000313" key="6">
    <source>
        <dbReference type="Proteomes" id="UP000657574"/>
    </source>
</evidence>
<reference evidence="5" key="1">
    <citation type="journal article" date="2014" name="Int. J. Syst. Evol. Microbiol.">
        <title>Complete genome sequence of Corynebacterium casei LMG S-19264T (=DSM 44701T), isolated from a smear-ripened cheese.</title>
        <authorList>
            <consortium name="US DOE Joint Genome Institute (JGI-PGF)"/>
            <person name="Walter F."/>
            <person name="Albersmeier A."/>
            <person name="Kalinowski J."/>
            <person name="Ruckert C."/>
        </authorList>
    </citation>
    <scope>NUCLEOTIDE SEQUENCE</scope>
    <source>
        <strain evidence="5">JCM 3086</strain>
    </source>
</reference>
<evidence type="ECO:0000313" key="5">
    <source>
        <dbReference type="EMBL" id="GGJ33526.1"/>
    </source>
</evidence>